<dbReference type="Gene3D" id="3.40.50.450">
    <property type="match status" value="1"/>
</dbReference>
<dbReference type="RefSeq" id="WP_037573706.1">
    <property type="nucleotide sequence ID" value="NZ_BMDK01000001.1"/>
</dbReference>
<keyword evidence="6" id="KW-1185">Reference proteome</keyword>
<dbReference type="Proteomes" id="UP001240157">
    <property type="component" value="Unassembled WGS sequence"/>
</dbReference>
<comment type="similarity">
    <text evidence="1">Belongs to the UPF0398 family.</text>
</comment>
<dbReference type="PANTHER" id="PTHR38440:SF1">
    <property type="entry name" value="UPF0398 PROTEIN SPR0331"/>
    <property type="match status" value="1"/>
</dbReference>
<evidence type="ECO:0000313" key="7">
    <source>
        <dbReference type="Proteomes" id="UP000242144"/>
    </source>
</evidence>
<dbReference type="InterPro" id="IPR010697">
    <property type="entry name" value="YspA"/>
</dbReference>
<evidence type="ECO:0000313" key="4">
    <source>
        <dbReference type="EMBL" id="PTG25370.1"/>
    </source>
</evidence>
<evidence type="ECO:0000256" key="1">
    <source>
        <dbReference type="HAMAP-Rule" id="MF_01575"/>
    </source>
</evidence>
<reference evidence="6 7" key="1">
    <citation type="journal article" date="2016" name="Front. Microbiol.">
        <title>Comprehensive Phylogenetic Analysis of Bovine Non-aureus Staphylococci Species Based on Whole-Genome Sequencing.</title>
        <authorList>
            <person name="Naushad S."/>
            <person name="Barkema H.W."/>
            <person name="Luby C."/>
            <person name="Condas L.A."/>
            <person name="Nobrega D.B."/>
            <person name="Carson D.A."/>
            <person name="De Buck J."/>
        </authorList>
    </citation>
    <scope>NUCLEOTIDE SEQUENCE [LARGE SCALE GENOMIC DNA]</scope>
    <source>
        <strain evidence="4 7">SNUC 105</strain>
        <strain evidence="5 6">SNUC 1363</strain>
        <strain evidence="3 8">SNUC 505</strain>
    </source>
</reference>
<dbReference type="EMBL" id="JAVGJF010000019">
    <property type="protein sequence ID" value="MDQ7175284.1"/>
    <property type="molecule type" value="Genomic_DNA"/>
</dbReference>
<dbReference type="Pfam" id="PF06908">
    <property type="entry name" value="YpsA"/>
    <property type="match status" value="1"/>
</dbReference>
<dbReference type="Proteomes" id="UP000242144">
    <property type="component" value="Unassembled WGS sequence"/>
</dbReference>
<accession>A0AAE5T0P0</accession>
<evidence type="ECO:0000313" key="5">
    <source>
        <dbReference type="EMBL" id="PTG71406.1"/>
    </source>
</evidence>
<dbReference type="Proteomes" id="UP000242008">
    <property type="component" value="Unassembled WGS sequence"/>
</dbReference>
<evidence type="ECO:0000313" key="8">
    <source>
        <dbReference type="Proteomes" id="UP000242704"/>
    </source>
</evidence>
<dbReference type="AlphaFoldDB" id="A0AAE5T0P0"/>
<reference evidence="2 9" key="3">
    <citation type="submission" date="2023-08" db="EMBL/GenBank/DDBJ databases">
        <title>Whole genome sequencing of Staphylococcus chromogenes NNSch 2386.</title>
        <authorList>
            <person name="Kropotov V.S."/>
            <person name="Boriskina E.V."/>
            <person name="Gordinskaya N.A."/>
            <person name="Shkurkina I.S."/>
            <person name="Kryazhev D.V."/>
            <person name="Alekseeva A.E."/>
            <person name="Makhova M.A."/>
        </authorList>
    </citation>
    <scope>NUCLEOTIDE SEQUENCE [LARGE SCALE GENOMIC DNA]</scope>
    <source>
        <strain evidence="2 9">NNSch 2386</strain>
    </source>
</reference>
<dbReference type="EMBL" id="PZAO01000001">
    <property type="protein sequence ID" value="PTG71406.1"/>
    <property type="molecule type" value="Genomic_DNA"/>
</dbReference>
<dbReference type="EMBL" id="PZCM01000022">
    <property type="protein sequence ID" value="PTG25370.1"/>
    <property type="molecule type" value="Genomic_DNA"/>
</dbReference>
<dbReference type="HAMAP" id="MF_01575">
    <property type="entry name" value="UPF0398"/>
    <property type="match status" value="1"/>
</dbReference>
<dbReference type="SUPFAM" id="SSF102405">
    <property type="entry name" value="MCP/YpsA-like"/>
    <property type="match status" value="1"/>
</dbReference>
<evidence type="ECO:0000313" key="6">
    <source>
        <dbReference type="Proteomes" id="UP000242008"/>
    </source>
</evidence>
<evidence type="ECO:0000313" key="3">
    <source>
        <dbReference type="EMBL" id="PTG16793.1"/>
    </source>
</evidence>
<dbReference type="PIRSF" id="PIRSF021290">
    <property type="entry name" value="DUF1273"/>
    <property type="match status" value="1"/>
</dbReference>
<gene>
    <name evidence="4" type="ORF">BU638_11185</name>
    <name evidence="3" type="ORF">BU653_01540</name>
    <name evidence="5" type="ORF">BU676_00420</name>
    <name evidence="2" type="ORF">RCF65_04720</name>
</gene>
<organism evidence="3 8">
    <name type="scientific">Staphylococcus chromogenes</name>
    <name type="common">Staphylococcus hyicus subsp. chromogenes</name>
    <dbReference type="NCBI Taxonomy" id="46126"/>
    <lineage>
        <taxon>Bacteria</taxon>
        <taxon>Bacillati</taxon>
        <taxon>Bacillota</taxon>
        <taxon>Bacilli</taxon>
        <taxon>Bacillales</taxon>
        <taxon>Staphylococcaceae</taxon>
        <taxon>Staphylococcus</taxon>
    </lineage>
</organism>
<comment type="caution">
    <text evidence="3">The sequence shown here is derived from an EMBL/GenBank/DDBJ whole genome shotgun (WGS) entry which is preliminary data.</text>
</comment>
<sequence length="185" mass="21949">MYKTMYITGYKSYELNIFKEDVKEVTYLKKFITNKLISYIEEGLEWVLVQGQLGIELWAAECVIELKSSYPNLKLGVITPFENHTERWNELNQLRYQKMVSAADYVNSVYNRPYEGPHQFQAADQFMLDHTDLTVLIYDEEQEASPKFFKHKLVDFTEKTNYTCDIVTFDEITSFINDLQWTEEN</sequence>
<dbReference type="PANTHER" id="PTHR38440">
    <property type="entry name" value="UPF0398 PROTEIN YPSA"/>
    <property type="match status" value="1"/>
</dbReference>
<dbReference type="NCBIfam" id="NF010181">
    <property type="entry name" value="PRK13660.1"/>
    <property type="match status" value="1"/>
</dbReference>
<evidence type="ECO:0000313" key="9">
    <source>
        <dbReference type="Proteomes" id="UP001240157"/>
    </source>
</evidence>
<reference evidence="3" key="2">
    <citation type="submission" date="2018-03" db="EMBL/GenBank/DDBJ databases">
        <authorList>
            <person name="Naushad S."/>
        </authorList>
    </citation>
    <scope>NUCLEOTIDE SEQUENCE</scope>
    <source>
        <strain evidence="4">SNUC 105</strain>
        <strain evidence="5">SNUC 1363</strain>
        <strain evidence="3">SNUC 505</strain>
    </source>
</reference>
<name>A0AAE5T0P0_STACR</name>
<evidence type="ECO:0000313" key="2">
    <source>
        <dbReference type="EMBL" id="MDQ7175284.1"/>
    </source>
</evidence>
<dbReference type="EMBL" id="PZBZ01000005">
    <property type="protein sequence ID" value="PTG16793.1"/>
    <property type="molecule type" value="Genomic_DNA"/>
</dbReference>
<protein>
    <recommendedName>
        <fullName evidence="1">UPF0398 protein BU638_11185</fullName>
    </recommendedName>
</protein>
<proteinExistence type="inferred from homology"/>
<dbReference type="Proteomes" id="UP000242704">
    <property type="component" value="Unassembled WGS sequence"/>
</dbReference>